<gene>
    <name evidence="1" type="primary">TSPAN3</name>
    <name evidence="1" type="ORF">A306_00006830</name>
</gene>
<dbReference type="EMBL" id="AKCR02000033">
    <property type="protein sequence ID" value="PKK25429.1"/>
    <property type="molecule type" value="Genomic_DNA"/>
</dbReference>
<accession>A0A2I0M6X5</accession>
<organism evidence="1 2">
    <name type="scientific">Columba livia</name>
    <name type="common">Rock dove</name>
    <dbReference type="NCBI Taxonomy" id="8932"/>
    <lineage>
        <taxon>Eukaryota</taxon>
        <taxon>Metazoa</taxon>
        <taxon>Chordata</taxon>
        <taxon>Craniata</taxon>
        <taxon>Vertebrata</taxon>
        <taxon>Euteleostomi</taxon>
        <taxon>Archelosauria</taxon>
        <taxon>Archosauria</taxon>
        <taxon>Dinosauria</taxon>
        <taxon>Saurischia</taxon>
        <taxon>Theropoda</taxon>
        <taxon>Coelurosauria</taxon>
        <taxon>Aves</taxon>
        <taxon>Neognathae</taxon>
        <taxon>Neoaves</taxon>
        <taxon>Columbimorphae</taxon>
        <taxon>Columbiformes</taxon>
        <taxon>Columbidae</taxon>
        <taxon>Columba</taxon>
    </lineage>
</organism>
<comment type="caution">
    <text evidence="1">The sequence shown here is derived from an EMBL/GenBank/DDBJ whole genome shotgun (WGS) entry which is preliminary data.</text>
</comment>
<proteinExistence type="predicted"/>
<evidence type="ECO:0000313" key="2">
    <source>
        <dbReference type="Proteomes" id="UP000053872"/>
    </source>
</evidence>
<protein>
    <submittedName>
        <fullName evidence="1">Tetraspanin 3</fullName>
    </submittedName>
</protein>
<dbReference type="Proteomes" id="UP000053872">
    <property type="component" value="Unassembled WGS sequence"/>
</dbReference>
<name>A0A2I0M6X5_COLLI</name>
<dbReference type="AlphaFoldDB" id="A0A2I0M6X5"/>
<reference evidence="1 2" key="1">
    <citation type="journal article" date="2013" name="Science">
        <title>Genomic diversity and evolution of the head crest in the rock pigeon.</title>
        <authorList>
            <person name="Shapiro M.D."/>
            <person name="Kronenberg Z."/>
            <person name="Li C."/>
            <person name="Domyan E.T."/>
            <person name="Pan H."/>
            <person name="Campbell M."/>
            <person name="Tan H."/>
            <person name="Huff C.D."/>
            <person name="Hu H."/>
            <person name="Vickrey A.I."/>
            <person name="Nielsen S.C."/>
            <person name="Stringham S.A."/>
            <person name="Hu H."/>
            <person name="Willerslev E."/>
            <person name="Gilbert M.T."/>
            <person name="Yandell M."/>
            <person name="Zhang G."/>
            <person name="Wang J."/>
        </authorList>
    </citation>
    <scope>NUCLEOTIDE SEQUENCE [LARGE SCALE GENOMIC DNA]</scope>
    <source>
        <tissue evidence="1">Blood</tissue>
    </source>
</reference>
<keyword evidence="2" id="KW-1185">Reference proteome</keyword>
<evidence type="ECO:0000313" key="1">
    <source>
        <dbReference type="EMBL" id="PKK25429.1"/>
    </source>
</evidence>
<sequence length="94" mass="11031">MTGFPGSYKIRSRNQRGYYTLPSIKETYDYDQELDLMTLHVKHLLKPLTLTSHSGNLCGLRHDGALDKMLEIEPLLPERRVWCSKKRNMFFCLL</sequence>
<dbReference type="InParanoid" id="A0A2I0M6X5"/>